<accession>A0ABT5ISV0</accession>
<organism evidence="2 3">
    <name type="scientific">Vogesella aquatica</name>
    <dbReference type="NCBI Taxonomy" id="2984206"/>
    <lineage>
        <taxon>Bacteria</taxon>
        <taxon>Pseudomonadati</taxon>
        <taxon>Pseudomonadota</taxon>
        <taxon>Betaproteobacteria</taxon>
        <taxon>Neisseriales</taxon>
        <taxon>Chromobacteriaceae</taxon>
        <taxon>Vogesella</taxon>
    </lineage>
</organism>
<protein>
    <submittedName>
        <fullName evidence="2">Transporter substrate-binding domain-containing protein</fullName>
    </submittedName>
</protein>
<reference evidence="2 3" key="1">
    <citation type="submission" date="2023-01" db="EMBL/GenBank/DDBJ databases">
        <title>Novel species of the genus Vogesella isolated from rivers.</title>
        <authorList>
            <person name="Lu H."/>
        </authorList>
    </citation>
    <scope>NUCLEOTIDE SEQUENCE [LARGE SCALE GENOMIC DNA]</scope>
    <source>
        <strain evidence="2 3">DC21W</strain>
    </source>
</reference>
<feature type="signal peptide" evidence="1">
    <location>
        <begin position="1"/>
        <end position="19"/>
    </location>
</feature>
<comment type="caution">
    <text evidence="2">The sequence shown here is derived from an EMBL/GenBank/DDBJ whole genome shotgun (WGS) entry which is preliminary data.</text>
</comment>
<evidence type="ECO:0000256" key="1">
    <source>
        <dbReference type="SAM" id="SignalP"/>
    </source>
</evidence>
<dbReference type="PANTHER" id="PTHR38834:SF3">
    <property type="entry name" value="SOLUTE-BINDING PROTEIN FAMILY 3_N-TERMINAL DOMAIN-CONTAINING PROTEIN"/>
    <property type="match status" value="1"/>
</dbReference>
<dbReference type="PANTHER" id="PTHR38834">
    <property type="entry name" value="PERIPLASMIC SUBSTRATE BINDING PROTEIN FAMILY 3"/>
    <property type="match status" value="1"/>
</dbReference>
<dbReference type="SUPFAM" id="SSF53850">
    <property type="entry name" value="Periplasmic binding protein-like II"/>
    <property type="match status" value="1"/>
</dbReference>
<keyword evidence="1" id="KW-0732">Signal</keyword>
<dbReference type="RefSeq" id="WP_272750139.1">
    <property type="nucleotide sequence ID" value="NZ_JAQQLF010000001.1"/>
</dbReference>
<dbReference type="Proteomes" id="UP001219956">
    <property type="component" value="Unassembled WGS sequence"/>
</dbReference>
<evidence type="ECO:0000313" key="2">
    <source>
        <dbReference type="EMBL" id="MDC7715646.1"/>
    </source>
</evidence>
<dbReference type="Gene3D" id="3.40.190.10">
    <property type="entry name" value="Periplasmic binding protein-like II"/>
    <property type="match status" value="2"/>
</dbReference>
<proteinExistence type="predicted"/>
<dbReference type="EMBL" id="JAQQLF010000001">
    <property type="protein sequence ID" value="MDC7715646.1"/>
    <property type="molecule type" value="Genomic_DNA"/>
</dbReference>
<name>A0ABT5ISV0_9NEIS</name>
<sequence>MKRWLRWLAVGCGINLAQAAQPLHLLTQAQDPYAVQLASGAQGGLAVTVVRCALDSLALPAQVQFVAWARAQRRVDSGEADGYFPASRNPQRDALSQWFGPVAPQQWRWYLRRDSRMDPLAPGFREYARVGAYAGSNMLAWLQAQHYQVTVSPPEHDQMLDVLLAGRADAVLAADLAMDKLVAQRGAANRVRSVLAQDKPLGLYLSHRFLAQQPPAFAARLQQALASCRPATP</sequence>
<feature type="chain" id="PRO_5045328466" evidence="1">
    <location>
        <begin position="20"/>
        <end position="233"/>
    </location>
</feature>
<gene>
    <name evidence="2" type="ORF">PQU95_00235</name>
</gene>
<evidence type="ECO:0000313" key="3">
    <source>
        <dbReference type="Proteomes" id="UP001219956"/>
    </source>
</evidence>
<keyword evidence="3" id="KW-1185">Reference proteome</keyword>